<evidence type="ECO:0000256" key="1">
    <source>
        <dbReference type="SAM" id="Phobius"/>
    </source>
</evidence>
<keyword evidence="1" id="KW-0812">Transmembrane</keyword>
<feature type="transmembrane region" description="Helical" evidence="1">
    <location>
        <begin position="25"/>
        <end position="50"/>
    </location>
</feature>
<evidence type="ECO:0000313" key="2">
    <source>
        <dbReference type="EMBL" id="RDH31502.1"/>
    </source>
</evidence>
<gene>
    <name evidence="2" type="ORF">BDQ94DRAFT_57760</name>
</gene>
<keyword evidence="1" id="KW-1133">Transmembrane helix</keyword>
<proteinExistence type="predicted"/>
<name>A0A3F3PXK8_9EURO</name>
<dbReference type="GeneID" id="38144447"/>
<dbReference type="EMBL" id="KZ852054">
    <property type="protein sequence ID" value="RDH31502.1"/>
    <property type="molecule type" value="Genomic_DNA"/>
</dbReference>
<keyword evidence="3" id="KW-1185">Reference proteome</keyword>
<protein>
    <submittedName>
        <fullName evidence="2">Uncharacterized protein</fullName>
    </submittedName>
</protein>
<dbReference type="AlphaFoldDB" id="A0A3F3PXK8"/>
<organism evidence="2 3">
    <name type="scientific">Aspergillus welwitschiae</name>
    <dbReference type="NCBI Taxonomy" id="1341132"/>
    <lineage>
        <taxon>Eukaryota</taxon>
        <taxon>Fungi</taxon>
        <taxon>Dikarya</taxon>
        <taxon>Ascomycota</taxon>
        <taxon>Pezizomycotina</taxon>
        <taxon>Eurotiomycetes</taxon>
        <taxon>Eurotiomycetidae</taxon>
        <taxon>Eurotiales</taxon>
        <taxon>Aspergillaceae</taxon>
        <taxon>Aspergillus</taxon>
        <taxon>Aspergillus subgen. Circumdati</taxon>
    </lineage>
</organism>
<accession>A0A3F3PXK8</accession>
<evidence type="ECO:0000313" key="3">
    <source>
        <dbReference type="Proteomes" id="UP000253729"/>
    </source>
</evidence>
<dbReference type="RefSeq" id="XP_026624524.1">
    <property type="nucleotide sequence ID" value="XM_026776091.1"/>
</dbReference>
<sequence length="74" mass="8381">MDDEGSRVGKGIHQRQRHLRVKLRFYVLILVKSTTQKSIIIIIIVINQAIWPADLPILSRAPSLNSHSYSGSPF</sequence>
<keyword evidence="1" id="KW-0472">Membrane</keyword>
<reference evidence="2 3" key="1">
    <citation type="submission" date="2018-07" db="EMBL/GenBank/DDBJ databases">
        <title>The genomes of Aspergillus section Nigri reveals drivers in fungal speciation.</title>
        <authorList>
            <consortium name="DOE Joint Genome Institute"/>
            <person name="Vesth T.C."/>
            <person name="Nybo J."/>
            <person name="Theobald S."/>
            <person name="Brandl J."/>
            <person name="Frisvad J.C."/>
            <person name="Nielsen K.F."/>
            <person name="Lyhne E.K."/>
            <person name="Kogle M.E."/>
            <person name="Kuo A."/>
            <person name="Riley R."/>
            <person name="Clum A."/>
            <person name="Nolan M."/>
            <person name="Lipzen A."/>
            <person name="Salamov A."/>
            <person name="Henrissat B."/>
            <person name="Wiebenga A."/>
            <person name="De vries R.P."/>
            <person name="Grigoriev I.V."/>
            <person name="Mortensen U.H."/>
            <person name="Andersen M.R."/>
            <person name="Baker S.E."/>
        </authorList>
    </citation>
    <scope>NUCLEOTIDE SEQUENCE [LARGE SCALE GENOMIC DNA]</scope>
    <source>
        <strain evidence="2 3">CBS 139.54b</strain>
    </source>
</reference>
<dbReference type="Proteomes" id="UP000253729">
    <property type="component" value="Unassembled WGS sequence"/>
</dbReference>